<feature type="compositionally biased region" description="Low complexity" evidence="2">
    <location>
        <begin position="430"/>
        <end position="452"/>
    </location>
</feature>
<dbReference type="AlphaFoldDB" id="A0A9D4TSK8"/>
<feature type="domain" description="WW" evidence="3">
    <location>
        <begin position="520"/>
        <end position="553"/>
    </location>
</feature>
<keyword evidence="5" id="KW-1185">Reference proteome</keyword>
<dbReference type="SMART" id="SM00322">
    <property type="entry name" value="KH"/>
    <property type="match status" value="1"/>
</dbReference>
<dbReference type="Pfam" id="PF00397">
    <property type="entry name" value="WW"/>
    <property type="match status" value="1"/>
</dbReference>
<dbReference type="Proteomes" id="UP001055712">
    <property type="component" value="Unassembled WGS sequence"/>
</dbReference>
<dbReference type="GO" id="GO:0003723">
    <property type="term" value="F:RNA binding"/>
    <property type="evidence" value="ECO:0007669"/>
    <property type="project" value="UniProtKB-UniRule"/>
</dbReference>
<dbReference type="InterPro" id="IPR001202">
    <property type="entry name" value="WW_dom"/>
</dbReference>
<feature type="compositionally biased region" description="Polar residues" evidence="2">
    <location>
        <begin position="458"/>
        <end position="470"/>
    </location>
</feature>
<feature type="compositionally biased region" description="Low complexity" evidence="2">
    <location>
        <begin position="373"/>
        <end position="383"/>
    </location>
</feature>
<gene>
    <name evidence="4" type="ORF">D9Q98_003420</name>
</gene>
<accession>A0A9D4TSK8</accession>
<feature type="region of interest" description="Disordered" evidence="2">
    <location>
        <begin position="364"/>
        <end position="383"/>
    </location>
</feature>
<dbReference type="SUPFAM" id="SSF51045">
    <property type="entry name" value="WW domain"/>
    <property type="match status" value="1"/>
</dbReference>
<dbReference type="CDD" id="cd00201">
    <property type="entry name" value="WW"/>
    <property type="match status" value="1"/>
</dbReference>
<feature type="region of interest" description="Disordered" evidence="2">
    <location>
        <begin position="63"/>
        <end position="95"/>
    </location>
</feature>
<dbReference type="Gene3D" id="2.20.70.10">
    <property type="match status" value="1"/>
</dbReference>
<dbReference type="SUPFAM" id="SSF54791">
    <property type="entry name" value="Eukaryotic type KH-domain (KH-domain type I)"/>
    <property type="match status" value="1"/>
</dbReference>
<evidence type="ECO:0000313" key="5">
    <source>
        <dbReference type="Proteomes" id="UP001055712"/>
    </source>
</evidence>
<dbReference type="Pfam" id="PF00013">
    <property type="entry name" value="KH_1"/>
    <property type="match status" value="1"/>
</dbReference>
<dbReference type="OrthoDB" id="5204190at2759"/>
<name>A0A9D4TSK8_CHLVU</name>
<keyword evidence="1" id="KW-0694">RNA-binding</keyword>
<dbReference type="PROSITE" id="PS50084">
    <property type="entry name" value="KH_TYPE_1"/>
    <property type="match status" value="1"/>
</dbReference>
<dbReference type="Gene3D" id="3.30.1370.10">
    <property type="entry name" value="K Homology domain, type 1"/>
    <property type="match status" value="1"/>
</dbReference>
<dbReference type="CDD" id="cd00105">
    <property type="entry name" value="KH-I"/>
    <property type="match status" value="1"/>
</dbReference>
<comment type="caution">
    <text evidence="4">The sequence shown here is derived from an EMBL/GenBank/DDBJ whole genome shotgun (WGS) entry which is preliminary data.</text>
</comment>
<proteinExistence type="predicted"/>
<dbReference type="InterPro" id="IPR004088">
    <property type="entry name" value="KH_dom_type_1"/>
</dbReference>
<reference evidence="4" key="1">
    <citation type="journal article" date="2019" name="Plant J.">
        <title>Chlorella vulgaris genome assembly and annotation reveals the molecular basis for metabolic acclimation to high light conditions.</title>
        <authorList>
            <person name="Cecchin M."/>
            <person name="Marcolungo L."/>
            <person name="Rossato M."/>
            <person name="Girolomoni L."/>
            <person name="Cosentino E."/>
            <person name="Cuine S."/>
            <person name="Li-Beisson Y."/>
            <person name="Delledonne M."/>
            <person name="Ballottari M."/>
        </authorList>
    </citation>
    <scope>NUCLEOTIDE SEQUENCE</scope>
    <source>
        <strain evidence="4">211/11P</strain>
    </source>
</reference>
<organism evidence="4 5">
    <name type="scientific">Chlorella vulgaris</name>
    <name type="common">Green alga</name>
    <dbReference type="NCBI Taxonomy" id="3077"/>
    <lineage>
        <taxon>Eukaryota</taxon>
        <taxon>Viridiplantae</taxon>
        <taxon>Chlorophyta</taxon>
        <taxon>core chlorophytes</taxon>
        <taxon>Trebouxiophyceae</taxon>
        <taxon>Chlorellales</taxon>
        <taxon>Chlorellaceae</taxon>
        <taxon>Chlorella clade</taxon>
        <taxon>Chlorella</taxon>
    </lineage>
</organism>
<evidence type="ECO:0000313" key="4">
    <source>
        <dbReference type="EMBL" id="KAI3433611.1"/>
    </source>
</evidence>
<dbReference type="InterPro" id="IPR036020">
    <property type="entry name" value="WW_dom_sf"/>
</dbReference>
<dbReference type="InterPro" id="IPR004087">
    <property type="entry name" value="KH_dom"/>
</dbReference>
<evidence type="ECO:0000259" key="3">
    <source>
        <dbReference type="PROSITE" id="PS50020"/>
    </source>
</evidence>
<evidence type="ECO:0000256" key="2">
    <source>
        <dbReference type="SAM" id="MobiDB-lite"/>
    </source>
</evidence>
<dbReference type="SMART" id="SM00456">
    <property type="entry name" value="WW"/>
    <property type="match status" value="1"/>
</dbReference>
<sequence length="559" mass="56750">MRSKPNLWTFILLEGTPASLLWPKHAHEAFAKQAFSRKLLPLSPDSQPRSQPSAQLSRMHSAGFGLGQHPQYPQYPPPGAGGPSDPSAGGQPGMADSNQIQQLVQLLGAKMLPKQTAVVECPKSMVGRVIGKGGETIKSLQQYTGAMIQIDQSTDPTRVTIAGSPQSLQLAVSMVNDIVRGTFKGFAMLRQIALSTSQPGMPGYGQPQPVYVQGYGFVPPSQVYNPDDPLAAQMMRSSPPSGPLTPPMTPLRGPPSAGALGGAGLTPEALAALLGQQGGMPGMPDFSGAAGSQDALLGQLLGQLAGQQQAPPPATMNLQQHQQLSMTHQHQQQAGEQMGGADPATIQALLAQAGLLGNGQQQSIGMNTHNLPTSSAAGMGTSSGLMLNAQMPLSAGSSSPAHSTASVPVNAPLSARAAPSQGPTAHSYLGTSPTATHSSAGSGSGRASPGVPLAAANPSLTTRRPTSDTGSPLGLYGAVGSPSSHGAGSIGAAAEEALAAKMGAASITSVDLGSGVGEQGMLPPGWAKVTDGQGLVYYVNHVTQESSLTRPSAQGQAAM</sequence>
<protein>
    <recommendedName>
        <fullName evidence="3">WW domain-containing protein</fullName>
    </recommendedName>
</protein>
<dbReference type="PROSITE" id="PS50020">
    <property type="entry name" value="WW_DOMAIN_2"/>
    <property type="match status" value="1"/>
</dbReference>
<dbReference type="InterPro" id="IPR036612">
    <property type="entry name" value="KH_dom_type_1_sf"/>
</dbReference>
<dbReference type="EMBL" id="SIDB01000004">
    <property type="protein sequence ID" value="KAI3433611.1"/>
    <property type="molecule type" value="Genomic_DNA"/>
</dbReference>
<evidence type="ECO:0000256" key="1">
    <source>
        <dbReference type="PROSITE-ProRule" id="PRU00117"/>
    </source>
</evidence>
<feature type="region of interest" description="Disordered" evidence="2">
    <location>
        <begin position="414"/>
        <end position="477"/>
    </location>
</feature>
<reference evidence="4" key="2">
    <citation type="submission" date="2020-11" db="EMBL/GenBank/DDBJ databases">
        <authorList>
            <person name="Cecchin M."/>
            <person name="Marcolungo L."/>
            <person name="Rossato M."/>
            <person name="Girolomoni L."/>
            <person name="Cosentino E."/>
            <person name="Cuine S."/>
            <person name="Li-Beisson Y."/>
            <person name="Delledonne M."/>
            <person name="Ballottari M."/>
        </authorList>
    </citation>
    <scope>NUCLEOTIDE SEQUENCE</scope>
    <source>
        <strain evidence="4">211/11P</strain>
        <tissue evidence="4">Whole cell</tissue>
    </source>
</reference>